<dbReference type="InterPro" id="IPR015421">
    <property type="entry name" value="PyrdxlP-dep_Trfase_major"/>
</dbReference>
<dbReference type="SUPFAM" id="SSF53383">
    <property type="entry name" value="PLP-dependent transferases"/>
    <property type="match status" value="1"/>
</dbReference>
<dbReference type="PANTHER" id="PTHR43797">
    <property type="entry name" value="HOMOCYSTEINE/CYSTEINE SYNTHASE"/>
    <property type="match status" value="1"/>
</dbReference>
<keyword evidence="4 5" id="KW-0663">Pyridoxal phosphate</keyword>
<keyword evidence="3" id="KW-0808">Transferase</keyword>
<proteinExistence type="inferred from homology"/>
<dbReference type="EMBL" id="BRLB01000008">
    <property type="protein sequence ID" value="GKX30286.1"/>
    <property type="molecule type" value="Genomic_DNA"/>
</dbReference>
<evidence type="ECO:0000313" key="7">
    <source>
        <dbReference type="EMBL" id="GKX30286.1"/>
    </source>
</evidence>
<dbReference type="GO" id="GO:0006535">
    <property type="term" value="P:cysteine biosynthetic process from serine"/>
    <property type="evidence" value="ECO:0007669"/>
    <property type="project" value="TreeGrafter"/>
</dbReference>
<dbReference type="GO" id="GO:0005737">
    <property type="term" value="C:cytoplasm"/>
    <property type="evidence" value="ECO:0007669"/>
    <property type="project" value="TreeGrafter"/>
</dbReference>
<dbReference type="RefSeq" id="WP_281816320.1">
    <property type="nucleotide sequence ID" value="NZ_BRLB01000008.1"/>
</dbReference>
<comment type="similarity">
    <text evidence="2 6">Belongs to the trans-sulfuration enzymes family.</text>
</comment>
<dbReference type="Gene3D" id="3.90.1150.10">
    <property type="entry name" value="Aspartate Aminotransferase, domain 1"/>
    <property type="match status" value="1"/>
</dbReference>
<dbReference type="PANTHER" id="PTHR43797:SF3">
    <property type="entry name" value="O-ACETYLHOMOSERINE SULFHYDRYLASE"/>
    <property type="match status" value="1"/>
</dbReference>
<comment type="caution">
    <text evidence="7">The sequence shown here is derived from an EMBL/GenBank/DDBJ whole genome shotgun (WGS) entry which is preliminary data.</text>
</comment>
<dbReference type="GO" id="GO:0019346">
    <property type="term" value="P:transsulfuration"/>
    <property type="evidence" value="ECO:0007669"/>
    <property type="project" value="InterPro"/>
</dbReference>
<evidence type="ECO:0000256" key="4">
    <source>
        <dbReference type="ARBA" id="ARBA00022898"/>
    </source>
</evidence>
<name>A0A9W6DEK7_9FIRM</name>
<evidence type="ECO:0000256" key="2">
    <source>
        <dbReference type="ARBA" id="ARBA00009077"/>
    </source>
</evidence>
<dbReference type="NCBIfam" id="TIGR01326">
    <property type="entry name" value="OAH_OAS_sulfhy"/>
    <property type="match status" value="1"/>
</dbReference>
<protein>
    <submittedName>
        <fullName evidence="7">O-acetylhomoserine aminocarboxypropyltransferase</fullName>
    </submittedName>
</protein>
<dbReference type="AlphaFoldDB" id="A0A9W6DEK7"/>
<dbReference type="Pfam" id="PF01053">
    <property type="entry name" value="Cys_Met_Meta_PP"/>
    <property type="match status" value="1"/>
</dbReference>
<organism evidence="7 8">
    <name type="scientific">Vallitalea longa</name>
    <dbReference type="NCBI Taxonomy" id="2936439"/>
    <lineage>
        <taxon>Bacteria</taxon>
        <taxon>Bacillati</taxon>
        <taxon>Bacillota</taxon>
        <taxon>Clostridia</taxon>
        <taxon>Lachnospirales</taxon>
        <taxon>Vallitaleaceae</taxon>
        <taxon>Vallitalea</taxon>
    </lineage>
</organism>
<dbReference type="InterPro" id="IPR015424">
    <property type="entry name" value="PyrdxlP-dep_Trfase"/>
</dbReference>
<dbReference type="Proteomes" id="UP001144256">
    <property type="component" value="Unassembled WGS sequence"/>
</dbReference>
<evidence type="ECO:0000256" key="3">
    <source>
        <dbReference type="ARBA" id="ARBA00022679"/>
    </source>
</evidence>
<dbReference type="GO" id="GO:0004124">
    <property type="term" value="F:cysteine synthase activity"/>
    <property type="evidence" value="ECO:0007669"/>
    <property type="project" value="TreeGrafter"/>
</dbReference>
<reference evidence="7" key="1">
    <citation type="submission" date="2022-06" db="EMBL/GenBank/DDBJ databases">
        <title>Vallitalea longa sp. nov., an anaerobic bacterium isolated from marine sediment.</title>
        <authorList>
            <person name="Hirano S."/>
            <person name="Terahara T."/>
            <person name="Mori K."/>
            <person name="Hamada M."/>
            <person name="Matsumoto R."/>
            <person name="Kobayashi T."/>
        </authorList>
    </citation>
    <scope>NUCLEOTIDE SEQUENCE</scope>
    <source>
        <strain evidence="7">SH18-1</strain>
    </source>
</reference>
<dbReference type="GO" id="GO:0071269">
    <property type="term" value="P:L-homocysteine biosynthetic process"/>
    <property type="evidence" value="ECO:0007669"/>
    <property type="project" value="TreeGrafter"/>
</dbReference>
<feature type="modified residue" description="N6-(pyridoxal phosphate)lysine" evidence="5">
    <location>
        <position position="208"/>
    </location>
</feature>
<keyword evidence="8" id="KW-1185">Reference proteome</keyword>
<dbReference type="CDD" id="cd00614">
    <property type="entry name" value="CGS_like"/>
    <property type="match status" value="1"/>
</dbReference>
<evidence type="ECO:0000256" key="5">
    <source>
        <dbReference type="PIRSR" id="PIRSR001434-2"/>
    </source>
</evidence>
<dbReference type="Gene3D" id="3.40.640.10">
    <property type="entry name" value="Type I PLP-dependent aspartate aminotransferase-like (Major domain)"/>
    <property type="match status" value="1"/>
</dbReference>
<evidence type="ECO:0000313" key="8">
    <source>
        <dbReference type="Proteomes" id="UP001144256"/>
    </source>
</evidence>
<dbReference type="InterPro" id="IPR006235">
    <property type="entry name" value="OAc-hSer/O-AcSer_sulfhydrylase"/>
</dbReference>
<sequence length="425" mass="46813">MDKKWKIETKAVQGGYEPGNSEPRVLPIYQSTTYKYDTCEEVAKLFDLQAAGHMYSRISNPTVEALEKKMAMLEGGVGAMATSSGQAATLLSIMTICTAGEHLLAANTLYGGSFTLLKSTLSKYGIEVTFVDPELSLEELKTYVKPNTKGVFAETIGNPSLNVLDFDKFSTLAHDNNVPLIVDNTFATPYLCRPFEHGADIVVHSCTKYTDGHATSVGGMIIDSGKFNWDNGKFPEMTTPDESYHGVVYVRDFKEAAYITKVRVQLLRDIGATMSPFNAFLMHIGLETLPLRMERHSDNALAAAKWLEKNDKIAWVTYPGLESHPTHELAKKYLSNGCSGVLTFGVKGGREAGEKLIDNLDLIKLVVHVADTRSCILHPASTTHRQLTEEEQIASGVKPDLIRFSVGIENIEDIINDLENALEQL</sequence>
<evidence type="ECO:0000256" key="6">
    <source>
        <dbReference type="RuleBase" id="RU362118"/>
    </source>
</evidence>
<gene>
    <name evidence="7" type="primary">metY-2</name>
    <name evidence="7" type="ORF">SH1V18_27660</name>
</gene>
<dbReference type="InterPro" id="IPR000277">
    <property type="entry name" value="Cys/Met-Metab_PyrdxlP-dep_enz"/>
</dbReference>
<dbReference type="InterPro" id="IPR015422">
    <property type="entry name" value="PyrdxlP-dep_Trfase_small"/>
</dbReference>
<dbReference type="GO" id="GO:0030170">
    <property type="term" value="F:pyridoxal phosphate binding"/>
    <property type="evidence" value="ECO:0007669"/>
    <property type="project" value="InterPro"/>
</dbReference>
<accession>A0A9W6DEK7</accession>
<dbReference type="GO" id="GO:0003961">
    <property type="term" value="F:O-acetylhomoserine aminocarboxypropyltransferase activity"/>
    <property type="evidence" value="ECO:0007669"/>
    <property type="project" value="TreeGrafter"/>
</dbReference>
<comment type="cofactor">
    <cofactor evidence="1 6">
        <name>pyridoxal 5'-phosphate</name>
        <dbReference type="ChEBI" id="CHEBI:597326"/>
    </cofactor>
</comment>
<dbReference type="PIRSF" id="PIRSF001434">
    <property type="entry name" value="CGS"/>
    <property type="match status" value="1"/>
</dbReference>
<evidence type="ECO:0000256" key="1">
    <source>
        <dbReference type="ARBA" id="ARBA00001933"/>
    </source>
</evidence>
<dbReference type="FunFam" id="3.40.640.10:FF:000035">
    <property type="entry name" value="O-succinylhomoserine sulfhydrylase"/>
    <property type="match status" value="1"/>
</dbReference>